<evidence type="ECO:0000259" key="2">
    <source>
        <dbReference type="PROSITE" id="PS51194"/>
    </source>
</evidence>
<dbReference type="CDD" id="cd18799">
    <property type="entry name" value="SF2_C_EcoAI-like"/>
    <property type="match status" value="1"/>
</dbReference>
<dbReference type="Pfam" id="PF04851">
    <property type="entry name" value="ResIII"/>
    <property type="match status" value="1"/>
</dbReference>
<dbReference type="SUPFAM" id="SSF52540">
    <property type="entry name" value="P-loop containing nucleoside triphosphate hydrolases"/>
    <property type="match status" value="1"/>
</dbReference>
<dbReference type="CDD" id="cd18032">
    <property type="entry name" value="DEXHc_RE_I_III_res"/>
    <property type="match status" value="1"/>
</dbReference>
<dbReference type="SUPFAM" id="SSF52980">
    <property type="entry name" value="Restriction endonuclease-like"/>
    <property type="match status" value="1"/>
</dbReference>
<dbReference type="InterPro" id="IPR050742">
    <property type="entry name" value="Helicase_Restrict-Modif_Enz"/>
</dbReference>
<protein>
    <submittedName>
        <fullName evidence="3">Type III restriction enzyme, res subunit</fullName>
    </submittedName>
</protein>
<dbReference type="InterPro" id="IPR007560">
    <property type="entry name" value="Restrct_endonuc_IV_Mrr"/>
</dbReference>
<dbReference type="InterPro" id="IPR027417">
    <property type="entry name" value="P-loop_NTPase"/>
</dbReference>
<evidence type="ECO:0000313" key="3">
    <source>
        <dbReference type="EMBL" id="CUX66573.1"/>
    </source>
</evidence>
<dbReference type="InterPro" id="IPR006935">
    <property type="entry name" value="Helicase/UvrB_N"/>
</dbReference>
<evidence type="ECO:0000313" key="4">
    <source>
        <dbReference type="Proteomes" id="UP000191812"/>
    </source>
</evidence>
<dbReference type="PROSITE" id="PS51192">
    <property type="entry name" value="HELICASE_ATP_BIND_1"/>
    <property type="match status" value="1"/>
</dbReference>
<dbReference type="Pfam" id="PF00271">
    <property type="entry name" value="Helicase_C"/>
    <property type="match status" value="1"/>
</dbReference>
<dbReference type="PROSITE" id="PS51194">
    <property type="entry name" value="HELICASE_CTER"/>
    <property type="match status" value="1"/>
</dbReference>
<dbReference type="EMBL" id="FBWH01000048">
    <property type="protein sequence ID" value="CUX66573.1"/>
    <property type="molecule type" value="Genomic_DNA"/>
</dbReference>
<dbReference type="Pfam" id="PF04471">
    <property type="entry name" value="Mrr_cat"/>
    <property type="match status" value="1"/>
</dbReference>
<keyword evidence="4" id="KW-1185">Reference proteome</keyword>
<accession>A0ABM9VNS3</accession>
<dbReference type="InterPro" id="IPR014001">
    <property type="entry name" value="Helicase_ATP-bd"/>
</dbReference>
<comment type="caution">
    <text evidence="3">The sequence shown here is derived from an EMBL/GenBank/DDBJ whole genome shotgun (WGS) entry which is preliminary data.</text>
</comment>
<dbReference type="Proteomes" id="UP000191812">
    <property type="component" value="Unassembled WGS sequence"/>
</dbReference>
<dbReference type="SMART" id="SM00490">
    <property type="entry name" value="HELICc"/>
    <property type="match status" value="1"/>
</dbReference>
<feature type="domain" description="Helicase ATP-binding" evidence="1">
    <location>
        <begin position="154"/>
        <end position="311"/>
    </location>
</feature>
<dbReference type="InterPro" id="IPR001650">
    <property type="entry name" value="Helicase_C-like"/>
</dbReference>
<dbReference type="PANTHER" id="PTHR47396">
    <property type="entry name" value="TYPE I RESTRICTION ENZYME ECOKI R PROTEIN"/>
    <property type="match status" value="1"/>
</dbReference>
<sequence>MTVSGFICEERLTYGPWPALERALARAIDHAGFTDVALVGGSGDHGADVVGVFNGQRWVLQAKYRKSGGIDAEGAREAIYAVGHYEAEVSVLAANSYFSQDAYKFQAEQKNLGFDLRLWNGKYLLDFFNQLPESPRKKRELRDYQAEAIDEVERRRGRGEQSALVVMATGLGKSMIANQLIVNELRRNPHEEVLVLAHMNDLVRQLEHSSWSQLPKNVSTHLWTDGERPSYRGGVIFATWQSVAAAMQRGEEDLKSRFRLVIVDEAHHAPSNAFSRLLNDLEPSFLVGLTATPWRGDDKDLRTLFGEPAYTCDIVKGMQRGYLAAVDYRMLTDGIDWEEVSRASSQGLTVADLNRHLLVPERDIGMVETISKKIGEINSPRALAFCRSIEHAERLQPLFSARGIRAALMHSKLPREQRFKNLSNFRLGKIDLLISIEMLNEGIDVPDVNLVAFMRVTHSRRIFLQQLGRGLRISSAKKEVIVLDFVADIRRVAAGLEMNRQAKQGASAPEVVRYRDGQIVKFDNDTPAKFFDEYLADIADVEDISESSKLVFPDGEEF</sequence>
<dbReference type="Gene3D" id="3.40.1350.10">
    <property type="match status" value="1"/>
</dbReference>
<organism evidence="3 4">
    <name type="scientific">Agrobacterium genomosp. 13 str. CFBP 6927</name>
    <dbReference type="NCBI Taxonomy" id="1183428"/>
    <lineage>
        <taxon>Bacteria</taxon>
        <taxon>Pseudomonadati</taxon>
        <taxon>Pseudomonadota</taxon>
        <taxon>Alphaproteobacteria</taxon>
        <taxon>Hyphomicrobiales</taxon>
        <taxon>Rhizobiaceae</taxon>
        <taxon>Rhizobium/Agrobacterium group</taxon>
        <taxon>Agrobacterium</taxon>
        <taxon>Agrobacterium tumefaciens complex</taxon>
    </lineage>
</organism>
<feature type="domain" description="Helicase C-terminal" evidence="2">
    <location>
        <begin position="369"/>
        <end position="516"/>
    </location>
</feature>
<proteinExistence type="predicted"/>
<dbReference type="PANTHER" id="PTHR47396:SF1">
    <property type="entry name" value="ATP-DEPENDENT HELICASE IRC3-RELATED"/>
    <property type="match status" value="1"/>
</dbReference>
<dbReference type="Gene3D" id="3.40.50.300">
    <property type="entry name" value="P-loop containing nucleotide triphosphate hydrolases"/>
    <property type="match status" value="2"/>
</dbReference>
<name>A0ABM9VNS3_9HYPH</name>
<dbReference type="RefSeq" id="WP_080838864.1">
    <property type="nucleotide sequence ID" value="NZ_LT009757.1"/>
</dbReference>
<gene>
    <name evidence="3" type="ORF">AGR13a_Lc90452</name>
</gene>
<dbReference type="SMART" id="SM00487">
    <property type="entry name" value="DEXDc"/>
    <property type="match status" value="1"/>
</dbReference>
<dbReference type="InterPro" id="IPR011856">
    <property type="entry name" value="tRNA_endonuc-like_dom_sf"/>
</dbReference>
<reference evidence="3 4" key="1">
    <citation type="submission" date="2016-01" db="EMBL/GenBank/DDBJ databases">
        <authorList>
            <person name="Regsiter A."/>
            <person name="william w."/>
        </authorList>
    </citation>
    <scope>NUCLEOTIDE SEQUENCE [LARGE SCALE GENOMIC DNA]</scope>
    <source>
        <strain evidence="3 4">CFBP 6927</strain>
    </source>
</reference>
<dbReference type="InterPro" id="IPR011335">
    <property type="entry name" value="Restrct_endonuc-II-like"/>
</dbReference>
<evidence type="ECO:0000259" key="1">
    <source>
        <dbReference type="PROSITE" id="PS51192"/>
    </source>
</evidence>